<dbReference type="OrthoDB" id="9776275at2"/>
<accession>A0A2T3P8M0</accession>
<protein>
    <submittedName>
        <fullName evidence="2">DUF2219 domain-containing protein</fullName>
    </submittedName>
</protein>
<sequence>MRTQNKEHAFFCSIAIASTLFASTLTSSVQAATIQDSNTLRSISFSMENDGIVQNDQNYTNGIFLNYNSAVTTDLANQTPFPISTIANWLPLQSHAWQGWRLKLGQQMWTPSDITLEQPQPNERPYAGLLFLDTGIFQYTASRADKLTFRLGTVGPNSLAESAQKFVHSVTPSKAPQGWAYQIENQIIANVNYEGHQLFNRFSSIKDKQWEWSAVGRLDAGNYRSEAALGSVVRWGSQLSETFGSTGFTPNQTTDLGLLSSSRSGYFLYAGLEGRYRFNDITIEGNKPDEVYDVTLQHWQATITAGVVLYRPRWGISLSMAADTRSFEEDSQDISPYGAFKIFYRY</sequence>
<gene>
    <name evidence="2" type="ORF">C9I94_09895</name>
</gene>
<reference evidence="2 3" key="1">
    <citation type="submission" date="2018-01" db="EMBL/GenBank/DDBJ databases">
        <title>Whole genome sequencing of Histamine producing bacteria.</title>
        <authorList>
            <person name="Butler K."/>
        </authorList>
    </citation>
    <scope>NUCLEOTIDE SEQUENCE [LARGE SCALE GENOMIC DNA]</scope>
    <source>
        <strain evidence="2 3">DSM 24669</strain>
    </source>
</reference>
<keyword evidence="3" id="KW-1185">Reference proteome</keyword>
<feature type="chain" id="PRO_5015599002" evidence="1">
    <location>
        <begin position="32"/>
        <end position="346"/>
    </location>
</feature>
<dbReference type="InterPro" id="IPR018707">
    <property type="entry name" value="LpxR"/>
</dbReference>
<evidence type="ECO:0000256" key="1">
    <source>
        <dbReference type="SAM" id="SignalP"/>
    </source>
</evidence>
<dbReference type="Gene3D" id="2.40.128.140">
    <property type="entry name" value="Outer membrane protein"/>
    <property type="match status" value="1"/>
</dbReference>
<organism evidence="2 3">
    <name type="scientific">Photobacterium swingsii</name>
    <dbReference type="NCBI Taxonomy" id="680026"/>
    <lineage>
        <taxon>Bacteria</taxon>
        <taxon>Pseudomonadati</taxon>
        <taxon>Pseudomonadota</taxon>
        <taxon>Gammaproteobacteria</taxon>
        <taxon>Vibrionales</taxon>
        <taxon>Vibrionaceae</taxon>
        <taxon>Photobacterium</taxon>
    </lineage>
</organism>
<dbReference type="RefSeq" id="WP_053111757.1">
    <property type="nucleotide sequence ID" value="NZ_AP024853.1"/>
</dbReference>
<keyword evidence="1" id="KW-0732">Signal</keyword>
<dbReference type="STRING" id="680026.AB733_04425"/>
<dbReference type="Proteomes" id="UP000240481">
    <property type="component" value="Unassembled WGS sequence"/>
</dbReference>
<comment type="caution">
    <text evidence="2">The sequence shown here is derived from an EMBL/GenBank/DDBJ whole genome shotgun (WGS) entry which is preliminary data.</text>
</comment>
<dbReference type="InterPro" id="IPR037107">
    <property type="entry name" value="Put_OMP_sf"/>
</dbReference>
<dbReference type="AlphaFoldDB" id="A0A2T3P8M0"/>
<evidence type="ECO:0000313" key="3">
    <source>
        <dbReference type="Proteomes" id="UP000240481"/>
    </source>
</evidence>
<dbReference type="Pfam" id="PF09982">
    <property type="entry name" value="LpxR"/>
    <property type="match status" value="1"/>
</dbReference>
<name>A0A2T3P8M0_9GAMM</name>
<dbReference type="EMBL" id="PYLZ01000004">
    <property type="protein sequence ID" value="PSW25103.1"/>
    <property type="molecule type" value="Genomic_DNA"/>
</dbReference>
<feature type="signal peptide" evidence="1">
    <location>
        <begin position="1"/>
        <end position="31"/>
    </location>
</feature>
<evidence type="ECO:0000313" key="2">
    <source>
        <dbReference type="EMBL" id="PSW25103.1"/>
    </source>
</evidence>
<proteinExistence type="predicted"/>